<reference evidence="8 19" key="5">
    <citation type="journal article" date="2015" name="ACS Appl. Mater. Interfaces">
        <title>Antiviral Activity of Graphene Oxide: How Sharp Edged Structure and Charge Matter.</title>
        <authorList>
            <person name="Ye S."/>
            <person name="Shao K."/>
            <person name="Li Z."/>
            <person name="Guo N."/>
            <person name="Zuo Y."/>
            <person name="Li Q."/>
            <person name="Lu Z."/>
            <person name="Chen L."/>
            <person name="He Q."/>
            <person name="Han H."/>
        </authorList>
    </citation>
    <scope>NUCLEOTIDE SEQUENCE [LARGE SCALE GENOMIC DNA]</scope>
    <source>
        <strain evidence="8">HNX</strain>
    </source>
</reference>
<keyword evidence="3" id="KW-0597">Phosphoprotein</keyword>
<evidence type="ECO:0000313" key="17">
    <source>
        <dbReference type="Proteomes" id="UP000119561"/>
    </source>
</evidence>
<dbReference type="Proteomes" id="UP000144334">
    <property type="component" value="Segment"/>
</dbReference>
<gene>
    <name evidence="6" type="primary">UL3</name>
</gene>
<evidence type="ECO:0000256" key="2">
    <source>
        <dbReference type="ARBA" id="ARBA00006957"/>
    </source>
</evidence>
<dbReference type="Proteomes" id="UP000142350">
    <property type="component" value="Segment"/>
</dbReference>
<dbReference type="Proteomes" id="UP000119561">
    <property type="component" value="Segment"/>
</dbReference>
<evidence type="ECO:0000313" key="13">
    <source>
        <dbReference type="EMBL" id="ANR01169.1"/>
    </source>
</evidence>
<feature type="compositionally biased region" description="Acidic residues" evidence="5">
    <location>
        <begin position="65"/>
        <end position="74"/>
    </location>
</feature>
<evidence type="ECO:0000313" key="6">
    <source>
        <dbReference type="EMBL" id="AIT55795.1"/>
    </source>
</evidence>
<dbReference type="Proteomes" id="UP000157067">
    <property type="component" value="Segment"/>
</dbReference>
<dbReference type="Proteomes" id="UP000104419">
    <property type="component" value="Segment"/>
</dbReference>
<reference evidence="8" key="3">
    <citation type="submission" date="2014-07" db="EMBL/GenBank/DDBJ databases">
        <authorList>
            <person name="Zhang J.E."/>
            <person name="Yang H."/>
            <person name="Guo J."/>
            <person name="Deng Z."/>
            <person name="Luo H."/>
            <person name="Luo M."/>
            <person name="Zhao B."/>
        </authorList>
    </citation>
    <scope>NUCLEOTIDE SEQUENCE</scope>
    <source>
        <strain evidence="8">HNX</strain>
    </source>
</reference>
<reference evidence="14" key="12">
    <citation type="submission" date="2019-03" db="EMBL/GenBank/DDBJ databases">
        <title>Genome Sequencing and Analysis of Chinese Clinical Isolates of Pseudorabies virus from 2012 to 2017.</title>
        <authorList>
            <person name="Hu R."/>
            <person name="Liu Q."/>
            <person name="Xu S."/>
            <person name="Song W."/>
            <person name="Peng Z."/>
            <person name="Xu Z."/>
            <person name="Wu B."/>
        </authorList>
    </citation>
    <scope>NUCLEOTIDE SEQUENCE</scope>
    <source>
        <strain evidence="14">AnH1/CHN2015</strain>
    </source>
</reference>
<dbReference type="Pfam" id="PF03369">
    <property type="entry name" value="Herpes_UL3"/>
    <property type="match status" value="1"/>
</dbReference>
<reference evidence="9 15" key="6">
    <citation type="journal article" date="2015" name="Virology">
        <title>Genomic characterization of emergent pseudorabies virus in China reveals marked sequence divergence: Evidence for the existence of two major genotypes.</title>
        <authorList>
            <person name="Ye C."/>
            <person name="Zhang Q.Z."/>
            <person name="Tian Z.J."/>
            <person name="Zheng H."/>
            <person name="Zhao K."/>
            <person name="Liu F."/>
            <person name="Guo J.C."/>
            <person name="Tong W."/>
            <person name="Jiang C.G."/>
            <person name="Wang S.J."/>
            <person name="Shi M."/>
            <person name="Chang X.B."/>
            <person name="Jiang Y.F."/>
            <person name="Peng J.M."/>
            <person name="Zhou Y.J."/>
            <person name="Tang Y.D."/>
            <person name="Sun M.X."/>
            <person name="Cai X.H."/>
            <person name="An T.Q."/>
            <person name="Tong G.Z."/>
        </authorList>
    </citation>
    <scope>NUCLEOTIDE SEQUENCE [LARGE SCALE GENOMIC DNA]</scope>
    <source>
        <strain evidence="9">JS-2012</strain>
    </source>
</reference>
<dbReference type="EMBL" id="KU057086">
    <property type="protein sequence ID" value="ANR01169.1"/>
    <property type="molecule type" value="Genomic_DNA"/>
</dbReference>
<evidence type="ECO:0000313" key="15">
    <source>
        <dbReference type="Proteomes" id="UP000102606"/>
    </source>
</evidence>
<dbReference type="Proteomes" id="UP000154438">
    <property type="component" value="Segment"/>
</dbReference>
<evidence type="ECO:0000313" key="20">
    <source>
        <dbReference type="Proteomes" id="UP000154438"/>
    </source>
</evidence>
<evidence type="ECO:0000313" key="16">
    <source>
        <dbReference type="Proteomes" id="UP000104419"/>
    </source>
</evidence>
<organism evidence="6 18">
    <name type="scientific">Suid herpesvirus 1</name>
    <name type="common">SuHV-1</name>
    <name type="synonym">Pseudorabies virus</name>
    <dbReference type="NCBI Taxonomy" id="10345"/>
    <lineage>
        <taxon>Viruses</taxon>
        <taxon>Duplodnaviria</taxon>
        <taxon>Heunggongvirae</taxon>
        <taxon>Peploviricota</taxon>
        <taxon>Herviviricetes</taxon>
        <taxon>Herpesvirales</taxon>
        <taxon>Orthoherpesviridae</taxon>
        <taxon>Alphaherpesvirinae</taxon>
        <taxon>Varicellovirus</taxon>
        <taxon>Varicellovirus suidalpha1</taxon>
    </lineage>
</organism>
<dbReference type="InterPro" id="IPR005035">
    <property type="entry name" value="Herpes_UL3"/>
</dbReference>
<reference evidence="13" key="8">
    <citation type="submission" date="2015-11" db="EMBL/GenBank/DDBJ databases">
        <title>The recently emergent PRV strain isolated from a Bartha-K61-vaccinated piglet in China.</title>
        <authorList>
            <person name="Ge X."/>
            <person name="Li M."/>
            <person name="Zhou L."/>
            <person name="Guo X."/>
            <person name="Yang H."/>
        </authorList>
    </citation>
    <scope>NUCLEOTIDE SEQUENCE</scope>
    <source>
        <strain evidence="13">HB1201</strain>
    </source>
</reference>
<reference evidence="6 18" key="1">
    <citation type="journal article" date="2014" name="Vet. Microbiol.">
        <title>Pathogenicity and genomic characterization of a pseudorabies virus variant isolated from Bartha-K61-vaccinated swine population in China.</title>
        <authorList>
            <person name="Luo Y."/>
            <person name="Li N."/>
            <person name="Cong X."/>
            <person name="Wang C.H."/>
            <person name="Du M."/>
            <person name="Li L."/>
            <person name="Zhao B."/>
            <person name="Yuan J."/>
            <person name="Liu D.D."/>
            <person name="Li S."/>
            <person name="Li Y."/>
            <person name="Sun Y."/>
            <person name="Qiu H.J."/>
        </authorList>
    </citation>
    <scope>NUCLEOTIDE SEQUENCE [LARGE SCALE GENOMIC DNA]</scope>
    <source>
        <strain evidence="6">TJ</strain>
    </source>
</reference>
<accession>A0A097I4L4</accession>
<evidence type="ECO:0000313" key="7">
    <source>
        <dbReference type="EMBL" id="AJD79538.1"/>
    </source>
</evidence>
<evidence type="ECO:0000313" key="12">
    <source>
        <dbReference type="EMBL" id="AMO42774.1"/>
    </source>
</evidence>
<keyword evidence="4" id="KW-1048">Host nucleus</keyword>
<reference evidence="12 21" key="9">
    <citation type="submission" date="2015-12" db="EMBL/GenBank/DDBJ databases">
        <title>Mink Infection with Highly Pathogenic Pseudorabies Virus, Northern China, 2014.</title>
        <authorList>
            <person name="Liu H."/>
            <person name="Hu B."/>
            <person name="Li X.-T."/>
            <person name="Zhang L."/>
            <person name="Xue X.-H."/>
            <person name="Lv S."/>
            <person name="Lu R.-G."/>
            <person name="Shi N."/>
            <person name="Zhang H.-L."/>
            <person name="Zhao J.-J."/>
            <person name="Bai X."/>
            <person name="Yan X.-J."/>
        </authorList>
    </citation>
    <scope>NUCLEOTIDE SEQUENCE [LARGE SCALE GENOMIC DNA]</scope>
    <source>
        <strain evidence="12">DL14/08</strain>
    </source>
</reference>
<comment type="subcellular location">
    <subcellularLocation>
        <location evidence="1">Host nucleus</location>
    </subcellularLocation>
</comment>
<comment type="similarity">
    <text evidence="2">Belongs to the alphaherpesvirinae HHV-1 UL3 family.</text>
</comment>
<dbReference type="GO" id="GO:0042025">
    <property type="term" value="C:host cell nucleus"/>
    <property type="evidence" value="ECO:0007669"/>
    <property type="project" value="UniProtKB-SubCell"/>
</dbReference>
<feature type="compositionally biased region" description="Acidic residues" evidence="5">
    <location>
        <begin position="82"/>
        <end position="92"/>
    </location>
</feature>
<proteinExistence type="inferred from homology"/>
<evidence type="ECO:0000313" key="18">
    <source>
        <dbReference type="Proteomes" id="UP000142350"/>
    </source>
</evidence>
<evidence type="ECO:0000313" key="19">
    <source>
        <dbReference type="Proteomes" id="UP000144334"/>
    </source>
</evidence>
<evidence type="ECO:0000313" key="10">
    <source>
        <dbReference type="EMBL" id="ALT14276.1"/>
    </source>
</evidence>
<dbReference type="EMBL" id="KP257591">
    <property type="protein sequence ID" value="AKP23863.1"/>
    <property type="molecule type" value="Genomic_DNA"/>
</dbReference>
<reference evidence="7 17" key="2">
    <citation type="submission" date="2014-06" db="EMBL/GenBank/DDBJ databases">
        <title>Comparetive analysis of the highly pathogenic variant of pseudorabies virus strain ZJ01.</title>
        <authorList>
            <person name="Gu Z."/>
            <person name="Dong J."/>
            <person name="Sun H."/>
            <person name="Yang W."/>
            <person name="Hou C."/>
            <person name="Bai J."/>
            <person name="Jiang P."/>
        </authorList>
    </citation>
    <scope>NUCLEOTIDE SEQUENCE [LARGE SCALE GENOMIC DNA]</scope>
    <source>
        <strain evidence="7">ZJ01</strain>
    </source>
</reference>
<evidence type="ECO:0000313" key="8">
    <source>
        <dbReference type="EMBL" id="AKG94019.1"/>
    </source>
</evidence>
<evidence type="ECO:0000313" key="21">
    <source>
        <dbReference type="Proteomes" id="UP000157067"/>
    </source>
</evidence>
<evidence type="ECO:0000256" key="1">
    <source>
        <dbReference type="ARBA" id="ARBA00004147"/>
    </source>
</evidence>
<evidence type="ECO:0000256" key="4">
    <source>
        <dbReference type="ARBA" id="ARBA00022562"/>
    </source>
</evidence>
<reference evidence="9" key="4">
    <citation type="submission" date="2014-12" db="EMBL/GenBank/DDBJ databases">
        <authorList>
            <person name="Zhang Q."/>
            <person name="Liu F."/>
            <person name="Zheng H."/>
            <person name="Tong W."/>
            <person name="Liang C."/>
            <person name="Tong G."/>
        </authorList>
    </citation>
    <scope>NUCLEOTIDE SEQUENCE</scope>
    <source>
        <strain evidence="9">JS-2012</strain>
    </source>
</reference>
<evidence type="ECO:0000313" key="14">
    <source>
        <dbReference type="EMBL" id="QGL40195.1"/>
    </source>
</evidence>
<protein>
    <submittedName>
        <fullName evidence="7">Nuclear protein</fullName>
    </submittedName>
    <submittedName>
        <fullName evidence="6 8">UL3</fullName>
    </submittedName>
</protein>
<dbReference type="EMBL" id="MK618718">
    <property type="protein sequence ID" value="QGL40195.1"/>
    <property type="molecule type" value="Genomic_DNA"/>
</dbReference>
<dbReference type="EMBL" id="KT824771">
    <property type="protein sequence ID" value="AML81236.1"/>
    <property type="molecule type" value="Genomic_DNA"/>
</dbReference>
<dbReference type="EMBL" id="KM189912">
    <property type="protein sequence ID" value="AKG94019.1"/>
    <property type="molecule type" value="Genomic_DNA"/>
</dbReference>
<name>A0A097I4L4_SUHV</name>
<evidence type="ECO:0000313" key="11">
    <source>
        <dbReference type="EMBL" id="AML81236.1"/>
    </source>
</evidence>
<evidence type="ECO:0000256" key="5">
    <source>
        <dbReference type="SAM" id="MobiDB-lite"/>
    </source>
</evidence>
<dbReference type="EMBL" id="KM061380">
    <property type="protein sequence ID" value="AJD79538.1"/>
    <property type="molecule type" value="Genomic_DNA"/>
</dbReference>
<dbReference type="Proteomes" id="UP000102606">
    <property type="component" value="Segment"/>
</dbReference>
<evidence type="ECO:0000256" key="3">
    <source>
        <dbReference type="ARBA" id="ARBA00022553"/>
    </source>
</evidence>
<dbReference type="EMBL" id="KU360259">
    <property type="protein sequence ID" value="AMO42774.1"/>
    <property type="molecule type" value="Genomic_DNA"/>
</dbReference>
<sequence length="240" mass="25783">MDGGERMMEPALAGAPASALPVLAVLREWGWAVEEVESPGPCPEDADAPPESAPPPREGVRGSEDGEGDVEDGEEGKATEKEETEDEEDGGDEGTTTTTTAAAGPRQAQHVEFDTLFMVASVDELGRRRLTDTIRRDLAAALAGLPVACTKTSAFARGARGPRGAPGRGHKSLQMFILCRRAHAARVRDQLRSAVRARRPREPRARPTSGRTRPAAPVFIHEFITPEPVRLHRDNVFAAP</sequence>
<dbReference type="EMBL" id="KJ789182">
    <property type="protein sequence ID" value="AIT55795.1"/>
    <property type="molecule type" value="Genomic_DNA"/>
</dbReference>
<reference evidence="10 20" key="10">
    <citation type="journal article" date="2016" name="Genome Announc.">
        <title>Complete Genome Sequence of a Variant Pseudorabies Virus Strain Isolated in Central China.</title>
        <authorList>
            <person name="Xiang S."/>
            <person name="Zhou Z."/>
            <person name="Hu X."/>
            <person name="Li Y."/>
            <person name="Zhang C."/>
            <person name="Wang J."/>
            <person name="Li X."/>
            <person name="Tan F."/>
            <person name="Tian K."/>
        </authorList>
    </citation>
    <scope>NUCLEOTIDE SEQUENCE [LARGE SCALE GENOMIC DNA]</scope>
    <source>
        <strain evidence="10">HN1201</strain>
    </source>
</reference>
<dbReference type="EMBL" id="KP722022">
    <property type="protein sequence ID" value="ALT14276.1"/>
    <property type="molecule type" value="Genomic_DNA"/>
</dbReference>
<reference evidence="11 16" key="11">
    <citation type="journal article" date="2016" name="Virology">
        <title>Genomic analyses reveal that partial sequence of an earlier pseudorabies virus in China is originated from a Bartha-vaccine-like strain.</title>
        <authorList>
            <person name="Ye C."/>
            <person name="Guo J.C."/>
            <person name="Gao J.C."/>
            <person name="Wang T.Y."/>
            <person name="Zhao K."/>
            <person name="Chang X.B."/>
            <person name="Wang Q."/>
            <person name="Peng J.M."/>
            <person name="Tian Z.J."/>
            <person name="Cai X.H."/>
            <person name="Tong G.Z."/>
            <person name="An T.Q."/>
        </authorList>
    </citation>
    <scope>NUCLEOTIDE SEQUENCE [LARGE SCALE GENOMIC DNA]</scope>
    <source>
        <strain evidence="11">HLJ8</strain>
    </source>
</reference>
<evidence type="ECO:0000313" key="9">
    <source>
        <dbReference type="EMBL" id="AKP23863.1"/>
    </source>
</evidence>
<feature type="compositionally biased region" description="Low complexity" evidence="5">
    <location>
        <begin position="94"/>
        <end position="104"/>
    </location>
</feature>
<feature type="region of interest" description="Disordered" evidence="5">
    <location>
        <begin position="36"/>
        <end position="107"/>
    </location>
</feature>
<reference evidence="10" key="7">
    <citation type="submission" date="2015-01" db="EMBL/GenBank/DDBJ databases">
        <authorList>
            <person name="Xiang T."/>
            <person name="Song Y."/>
            <person name="Huang L."/>
            <person name="Wang B."/>
            <person name="Wu P."/>
        </authorList>
    </citation>
    <scope>NUCLEOTIDE SEQUENCE</scope>
    <source>
        <strain evidence="10">HN1201</strain>
    </source>
</reference>